<protein>
    <recommendedName>
        <fullName evidence="10">Structural maintenance of chromosomes protein</fullName>
    </recommendedName>
</protein>
<comment type="subcellular location">
    <subcellularLocation>
        <location evidence="2">Chromosome</location>
    </subcellularLocation>
    <subcellularLocation>
        <location evidence="1 10">Nucleus</location>
    </subcellularLocation>
</comment>
<evidence type="ECO:0000256" key="4">
    <source>
        <dbReference type="ARBA" id="ARBA00022454"/>
    </source>
</evidence>
<evidence type="ECO:0000313" key="15">
    <source>
        <dbReference type="Proteomes" id="UP000887575"/>
    </source>
</evidence>
<keyword evidence="13" id="KW-0472">Membrane</keyword>
<dbReference type="SUPFAM" id="SSF75553">
    <property type="entry name" value="Smc hinge domain"/>
    <property type="match status" value="1"/>
</dbReference>
<dbReference type="InterPro" id="IPR010935">
    <property type="entry name" value="SMC_hinge"/>
</dbReference>
<dbReference type="Gene3D" id="1.20.1060.20">
    <property type="match status" value="1"/>
</dbReference>
<keyword evidence="4" id="KW-0158">Chromosome</keyword>
<organism evidence="15 16">
    <name type="scientific">Mesorhabditis belari</name>
    <dbReference type="NCBI Taxonomy" id="2138241"/>
    <lineage>
        <taxon>Eukaryota</taxon>
        <taxon>Metazoa</taxon>
        <taxon>Ecdysozoa</taxon>
        <taxon>Nematoda</taxon>
        <taxon>Chromadorea</taxon>
        <taxon>Rhabditida</taxon>
        <taxon>Rhabditina</taxon>
        <taxon>Rhabditomorpha</taxon>
        <taxon>Rhabditoidea</taxon>
        <taxon>Rhabditidae</taxon>
        <taxon>Mesorhabditinae</taxon>
        <taxon>Mesorhabditis</taxon>
    </lineage>
</organism>
<feature type="coiled-coil region" evidence="11">
    <location>
        <begin position="405"/>
        <end position="439"/>
    </location>
</feature>
<feature type="compositionally biased region" description="Polar residues" evidence="12">
    <location>
        <begin position="964"/>
        <end position="975"/>
    </location>
</feature>
<feature type="region of interest" description="Disordered" evidence="12">
    <location>
        <begin position="263"/>
        <end position="293"/>
    </location>
</feature>
<dbReference type="InterPro" id="IPR024704">
    <property type="entry name" value="SMC"/>
</dbReference>
<evidence type="ECO:0000259" key="14">
    <source>
        <dbReference type="SMART" id="SM00968"/>
    </source>
</evidence>
<keyword evidence="5" id="KW-0132">Cell division</keyword>
<dbReference type="GO" id="GO:0016887">
    <property type="term" value="F:ATP hydrolysis activity"/>
    <property type="evidence" value="ECO:0007669"/>
    <property type="project" value="InterPro"/>
</dbReference>
<dbReference type="FunFam" id="3.40.50.300:FF:000564">
    <property type="entry name" value="Structural maintenance of chromosomes 1A"/>
    <property type="match status" value="1"/>
</dbReference>
<evidence type="ECO:0000256" key="11">
    <source>
        <dbReference type="SAM" id="Coils"/>
    </source>
</evidence>
<dbReference type="GO" id="GO:0008278">
    <property type="term" value="C:cohesin complex"/>
    <property type="evidence" value="ECO:0007669"/>
    <property type="project" value="InterPro"/>
</dbReference>
<reference evidence="16" key="1">
    <citation type="submission" date="2024-02" db="UniProtKB">
        <authorList>
            <consortium name="WormBaseParasite"/>
        </authorList>
    </citation>
    <scope>IDENTIFICATION</scope>
</reference>
<feature type="coiled-coil region" evidence="11">
    <location>
        <begin position="996"/>
        <end position="1069"/>
    </location>
</feature>
<evidence type="ECO:0000256" key="2">
    <source>
        <dbReference type="ARBA" id="ARBA00004286"/>
    </source>
</evidence>
<dbReference type="PANTHER" id="PTHR18937:SF12">
    <property type="entry name" value="STRUCTURAL MAINTENANCE OF CHROMOSOMES PROTEIN"/>
    <property type="match status" value="1"/>
</dbReference>
<evidence type="ECO:0000256" key="7">
    <source>
        <dbReference type="ARBA" id="ARBA00023054"/>
    </source>
</evidence>
<dbReference type="Gene3D" id="3.40.50.300">
    <property type="entry name" value="P-loop containing nucleotide triphosphate hydrolases"/>
    <property type="match status" value="2"/>
</dbReference>
<dbReference type="InterPro" id="IPR003395">
    <property type="entry name" value="RecF/RecN/SMC_N"/>
</dbReference>
<dbReference type="InterPro" id="IPR028468">
    <property type="entry name" value="Smc1_ABC"/>
</dbReference>
<dbReference type="Pfam" id="PF06470">
    <property type="entry name" value="SMC_hinge"/>
    <property type="match status" value="1"/>
</dbReference>
<sequence length="1409" mass="161558">MGMLHTLELDNFKSYKGHQVIGPFYQFTAIIGPNGSGKSNLMDAICFVLGERSNNLRVRKLMDLIHGAPINKPVATKCSVTMNYRDDKGEIRKYCRAVHGSTSEFRIDGKVVTPQVYNAEMEEIKIFIKAKNFLVYQGQIEQIAMKNPKERTALFEEISRSCEFQAEYDKLKTDLTKAEEDTQQNMNKRRGIAQEKKEAKMEKDEAEKYQHMKDELEEKQKRMFLFELFHIERQAEEAKEELRAKKVDVNALKEKQENLEDVSTTKQKSLKKATRDYHRLDKESADKEKEVTDQRTRFVQAKQEQLHCQKKHETAKKTLNAAQKMADNFNEQESTLKKKFKQLQKDRASAEEELRSQSQEMDLQLSDTQTNEYNRLRAETVKRSAQFDQKLTEKRMILDTERSTLQYEKGRLKEWEEKVKRKETEIERQKKQVDILEETKHNQASLLQDEKTSLVLIEKQVRDSRDKLETLGIELHEVSKQLSDAHGETQENERSRRRQEAIDNLKRVFPDKVFGRLIELCHPSHKRFNLAVTKVLAKHMNSIVCDTDTTAMDAIQYLKEQRYPQETFLPSNYIEVQPINEKLRELKDPAGVKLVFDVITCTNPAARKALQHACGNALICENSDDAKYLAYGHAGGGERYKAVALDGTLFQQSGIISGGGADLKQKAKKWDENAMRKLKDRRGQLNDEINVINRSKKRENDVDQKRTQIANLVHRMEYTEKELARTRREGTEQLEQQLEVLRSELDSIPPKIEELEEKIEHTRKELEALEKKANAVADEVFAGFCKQLGIPNIRVYEEREMRFQQEREATLKKFDTEMDRVQNELEFLKSEDKSQRLKSEQDKVKKLSTELEALQKREDKEEKSLQRLEKELEDLKMKVLAKKNELDEAEAELGAAKKEAQGAHREVTQAEKTVLGLENEVSRKQHERHRLLHDAKIQQIRLPLSAGSLADIDAEDDEDDDDSQNGAGPSQISQEQLDRETKIRLNYKELPSDLRKVEEEEDVRRAKEKMEVEMADLHKMIGRLAAPNLKANQRMDEVKEKEAEAGNEFENARKKAKKIRTQFEKVKTERYRRFQECFDPVSQKIDEIYKALSRNQSAQAFLGADNMEEPYLEGIQYNCVAPGKRFRPMDNLSGGEKTVAALALLFAMHARNPSPFFVLDEIDAALDNTNIGKVAQFICDTAKNDVQLIVISLKEEFYNKADALVGIFPEPANCTVSGVVTMDLTKFKIGGGGNDTTLLHEHLLVQELLRDQADRFRALEGLSLLVSQLIRIQVPNPGAEFCIHVTLRSVQTGALLGSVLGPISFALFSDGQKFDARQMRNQFISGGMQGALIGAILGPCLTWYSIRNMSTIALYDKCYKLRFNSQQMWLDRTTVISGAVGALSNGSFGFIVGLDLALVFSSLMGKAWS</sequence>
<evidence type="ECO:0000256" key="3">
    <source>
        <dbReference type="ARBA" id="ARBA00005597"/>
    </source>
</evidence>
<dbReference type="GO" id="GO:0005634">
    <property type="term" value="C:nucleus"/>
    <property type="evidence" value="ECO:0007669"/>
    <property type="project" value="UniProtKB-SubCell"/>
</dbReference>
<feature type="transmembrane region" description="Helical" evidence="13">
    <location>
        <begin position="1375"/>
        <end position="1400"/>
    </location>
</feature>
<feature type="compositionally biased region" description="Acidic residues" evidence="12">
    <location>
        <begin position="953"/>
        <end position="963"/>
    </location>
</feature>
<evidence type="ECO:0000256" key="10">
    <source>
        <dbReference type="PIRNR" id="PIRNR005719"/>
    </source>
</evidence>
<keyword evidence="6" id="KW-0498">Mitosis</keyword>
<dbReference type="GO" id="GO:0005524">
    <property type="term" value="F:ATP binding"/>
    <property type="evidence" value="ECO:0007669"/>
    <property type="project" value="InterPro"/>
</dbReference>
<dbReference type="FunFam" id="1.20.1060.20:FF:000001">
    <property type="entry name" value="Structural maintenance of chromosomes 1A"/>
    <property type="match status" value="1"/>
</dbReference>
<evidence type="ECO:0000256" key="13">
    <source>
        <dbReference type="SAM" id="Phobius"/>
    </source>
</evidence>
<proteinExistence type="inferred from homology"/>
<dbReference type="InterPro" id="IPR036277">
    <property type="entry name" value="SMC_hinge_sf"/>
</dbReference>
<dbReference type="SUPFAM" id="SSF52540">
    <property type="entry name" value="P-loop containing nucleoside triphosphate hydrolases"/>
    <property type="match status" value="1"/>
</dbReference>
<dbReference type="GO" id="GO:0007062">
    <property type="term" value="P:sister chromatid cohesion"/>
    <property type="evidence" value="ECO:0007669"/>
    <property type="project" value="InterPro"/>
</dbReference>
<comment type="similarity">
    <text evidence="3">Belongs to the SMC family. SMC1 subfamily.</text>
</comment>
<feature type="coiled-coil region" evidence="11">
    <location>
        <begin position="675"/>
        <end position="779"/>
    </location>
</feature>
<name>A0AAF3EDN1_9BILA</name>
<feature type="transmembrane region" description="Helical" evidence="13">
    <location>
        <begin position="1323"/>
        <end position="1346"/>
    </location>
</feature>
<keyword evidence="13" id="KW-1133">Transmembrane helix</keyword>
<dbReference type="PANTHER" id="PTHR18937">
    <property type="entry name" value="STRUCTURAL MAINTENANCE OF CHROMOSOMES SMC FAMILY MEMBER"/>
    <property type="match status" value="1"/>
</dbReference>
<feature type="compositionally biased region" description="Basic and acidic residues" evidence="12">
    <location>
        <begin position="273"/>
        <end position="293"/>
    </location>
</feature>
<evidence type="ECO:0000256" key="9">
    <source>
        <dbReference type="ARBA" id="ARBA00023306"/>
    </source>
</evidence>
<dbReference type="SMART" id="SM00968">
    <property type="entry name" value="SMC_hinge"/>
    <property type="match status" value="1"/>
</dbReference>
<evidence type="ECO:0000256" key="5">
    <source>
        <dbReference type="ARBA" id="ARBA00022618"/>
    </source>
</evidence>
<accession>A0AAF3EDN1</accession>
<evidence type="ECO:0000256" key="12">
    <source>
        <dbReference type="SAM" id="MobiDB-lite"/>
    </source>
</evidence>
<keyword evidence="13" id="KW-0812">Transmembrane</keyword>
<evidence type="ECO:0000313" key="16">
    <source>
        <dbReference type="WBParaSite" id="MBELARI_LOCUS12082"/>
    </source>
</evidence>
<keyword evidence="8 10" id="KW-0539">Nucleus</keyword>
<dbReference type="CDD" id="cd03275">
    <property type="entry name" value="ABC_SMC1_euk"/>
    <property type="match status" value="1"/>
</dbReference>
<dbReference type="Gene3D" id="3.30.70.1620">
    <property type="match status" value="1"/>
</dbReference>
<feature type="region of interest" description="Disordered" evidence="12">
    <location>
        <begin position="180"/>
        <end position="201"/>
    </location>
</feature>
<dbReference type="InterPro" id="IPR027417">
    <property type="entry name" value="P-loop_NTPase"/>
</dbReference>
<feature type="compositionally biased region" description="Basic and acidic residues" evidence="12">
    <location>
        <begin position="192"/>
        <end position="201"/>
    </location>
</feature>
<dbReference type="WBParaSite" id="MBELARI_LOCUS12082">
    <property type="protein sequence ID" value="MBELARI_LOCUS12082"/>
    <property type="gene ID" value="MBELARI_LOCUS12082"/>
</dbReference>
<keyword evidence="9" id="KW-0131">Cell cycle</keyword>
<keyword evidence="15" id="KW-1185">Reference proteome</keyword>
<feature type="coiled-coil region" evidence="11">
    <location>
        <begin position="811"/>
        <end position="927"/>
    </location>
</feature>
<feature type="region of interest" description="Disordered" evidence="12">
    <location>
        <begin position="953"/>
        <end position="980"/>
    </location>
</feature>
<dbReference type="Proteomes" id="UP000887575">
    <property type="component" value="Unassembled WGS sequence"/>
</dbReference>
<dbReference type="Pfam" id="PF08560">
    <property type="entry name" value="DUF1757"/>
    <property type="match status" value="1"/>
</dbReference>
<feature type="domain" description="SMC hinge" evidence="14">
    <location>
        <begin position="511"/>
        <end position="630"/>
    </location>
</feature>
<dbReference type="InterPro" id="IPR013869">
    <property type="entry name" value="DUF1757"/>
</dbReference>
<dbReference type="Pfam" id="PF02463">
    <property type="entry name" value="SMC_N"/>
    <property type="match status" value="1"/>
</dbReference>
<dbReference type="GO" id="GO:0003677">
    <property type="term" value="F:DNA binding"/>
    <property type="evidence" value="ECO:0007669"/>
    <property type="project" value="TreeGrafter"/>
</dbReference>
<dbReference type="GO" id="GO:0051301">
    <property type="term" value="P:cell division"/>
    <property type="evidence" value="ECO:0007669"/>
    <property type="project" value="UniProtKB-KW"/>
</dbReference>
<evidence type="ECO:0000256" key="6">
    <source>
        <dbReference type="ARBA" id="ARBA00022776"/>
    </source>
</evidence>
<keyword evidence="7 11" id="KW-0175">Coiled coil</keyword>
<evidence type="ECO:0000256" key="8">
    <source>
        <dbReference type="ARBA" id="ARBA00023242"/>
    </source>
</evidence>
<dbReference type="PIRSF" id="PIRSF005719">
    <property type="entry name" value="SMC"/>
    <property type="match status" value="1"/>
</dbReference>
<evidence type="ECO:0000256" key="1">
    <source>
        <dbReference type="ARBA" id="ARBA00004123"/>
    </source>
</evidence>